<dbReference type="InterPro" id="IPR036660">
    <property type="entry name" value="Fe-S_hydroAse_TtdB_cat_sf"/>
</dbReference>
<dbReference type="PANTHER" id="PTHR43351">
    <property type="entry name" value="L(+)-TARTRATE DEHYDRATASE SUBUNIT BETA"/>
    <property type="match status" value="1"/>
</dbReference>
<dbReference type="Pfam" id="PF05683">
    <property type="entry name" value="Fumerase_C"/>
    <property type="match status" value="1"/>
</dbReference>
<dbReference type="AlphaFoldDB" id="K2QZI0"/>
<evidence type="ECO:0000259" key="3">
    <source>
        <dbReference type="Pfam" id="PF05683"/>
    </source>
</evidence>
<dbReference type="PATRIC" id="fig|1204725.3.peg.1288"/>
<dbReference type="GO" id="GO:0016836">
    <property type="term" value="F:hydro-lyase activity"/>
    <property type="evidence" value="ECO:0007669"/>
    <property type="project" value="InterPro"/>
</dbReference>
<accession>K2QZI0</accession>
<name>K2QZI0_METFP</name>
<keyword evidence="2" id="KW-0456">Lyase</keyword>
<dbReference type="EMBL" id="AMPO01000005">
    <property type="protein sequence ID" value="EKF85693.1"/>
    <property type="molecule type" value="Genomic_DNA"/>
</dbReference>
<dbReference type="SUPFAM" id="SSF117457">
    <property type="entry name" value="FumA C-terminal domain-like"/>
    <property type="match status" value="1"/>
</dbReference>
<feature type="domain" description="Fe-S hydro-lyase tartrate dehydratase beta-type catalytic" evidence="3">
    <location>
        <begin position="17"/>
        <end position="192"/>
    </location>
</feature>
<proteinExistence type="inferred from homology"/>
<gene>
    <name evidence="4" type="ORF">A994_06425</name>
</gene>
<dbReference type="PANTHER" id="PTHR43351:SF2">
    <property type="entry name" value="L(+)-TARTRATE DEHYDRATASE SUBUNIT BETA-RELATED"/>
    <property type="match status" value="1"/>
</dbReference>
<reference evidence="4 5" key="1">
    <citation type="journal article" date="2012" name="J. Bacteriol.">
        <title>Draft genome sequence of Methanobacterium formicicum DSM 3637, an archaebacterium isolated from the methane producer amoeba Pelomyxa palustris.</title>
        <authorList>
            <person name="Gutierrez G."/>
        </authorList>
    </citation>
    <scope>NUCLEOTIDE SEQUENCE [LARGE SCALE GENOMIC DNA]</scope>
    <source>
        <strain evidence="5">DSM 3637 / PP1</strain>
    </source>
</reference>
<organism evidence="4 5">
    <name type="scientific">Methanobacterium formicicum (strain DSM 3637 / PP1)</name>
    <dbReference type="NCBI Taxonomy" id="1204725"/>
    <lineage>
        <taxon>Archaea</taxon>
        <taxon>Methanobacteriati</taxon>
        <taxon>Methanobacteriota</taxon>
        <taxon>Methanomada group</taxon>
        <taxon>Methanobacteria</taxon>
        <taxon>Methanobacteriales</taxon>
        <taxon>Methanobacteriaceae</taxon>
        <taxon>Methanobacterium</taxon>
    </lineage>
</organism>
<evidence type="ECO:0000313" key="5">
    <source>
        <dbReference type="Proteomes" id="UP000007360"/>
    </source>
</evidence>
<comment type="similarity">
    <text evidence="1">Belongs to the class-I fumarase family.</text>
</comment>
<evidence type="ECO:0000256" key="1">
    <source>
        <dbReference type="ARBA" id="ARBA00008876"/>
    </source>
</evidence>
<protein>
    <submittedName>
        <fullName evidence="4">Fe-S type hydro-lyase tartrate/fumarate beta region</fullName>
    </submittedName>
</protein>
<comment type="caution">
    <text evidence="4">The sequence shown here is derived from an EMBL/GenBank/DDBJ whole genome shotgun (WGS) entry which is preliminary data.</text>
</comment>
<evidence type="ECO:0000313" key="4">
    <source>
        <dbReference type="EMBL" id="EKF85693.1"/>
    </source>
</evidence>
<dbReference type="Gene3D" id="3.20.130.10">
    <property type="entry name" value="Fe-S hydro-lyase, tartrate dehydratase beta-type, catalytic domain"/>
    <property type="match status" value="1"/>
</dbReference>
<evidence type="ECO:0000256" key="2">
    <source>
        <dbReference type="ARBA" id="ARBA00023239"/>
    </source>
</evidence>
<dbReference type="InterPro" id="IPR004647">
    <property type="entry name" value="Fe-S_hydro-lyase_TtdB-typ_cat"/>
</dbReference>
<dbReference type="Proteomes" id="UP000007360">
    <property type="component" value="Unassembled WGS sequence"/>
</dbReference>
<keyword evidence="5" id="KW-1185">Reference proteome</keyword>
<sequence>MWDIQHTNDIHRDDTQHMEDIHLEPIQQMEHIQTPLTSKIIKNLKIGHQIMLSGSILTGRDAALPRLVKLAQENKSPITLEGAAIMHTAVSPAGIAPTSSNKTEIESSIGPLSQAGVKMHIGKGALSGKTIELLEENNSLFVVTPPAAALLTSKMIFSEVLAFPEEGMEALHQIEVKDFPGIVAVAHGESIY</sequence>